<comment type="caution">
    <text evidence="2">The sequence shown here is derived from an EMBL/GenBank/DDBJ whole genome shotgun (WGS) entry which is preliminary data.</text>
</comment>
<reference evidence="2" key="1">
    <citation type="submission" date="2020-10" db="EMBL/GenBank/DDBJ databases">
        <title>Connecting structure to function with the recovery of over 1000 high-quality activated sludge metagenome-assembled genomes encoding full-length rRNA genes using long-read sequencing.</title>
        <authorList>
            <person name="Singleton C.M."/>
            <person name="Petriglieri F."/>
            <person name="Kristensen J.M."/>
            <person name="Kirkegaard R.H."/>
            <person name="Michaelsen T.Y."/>
            <person name="Andersen M.H."/>
            <person name="Karst S.M."/>
            <person name="Dueholm M.S."/>
            <person name="Nielsen P.H."/>
            <person name="Albertsen M."/>
        </authorList>
    </citation>
    <scope>NUCLEOTIDE SEQUENCE</scope>
    <source>
        <strain evidence="2">Hirt_18-Q3-R61-65_BATAC.395</strain>
    </source>
</reference>
<name>A0A9D7PSA3_9PROT</name>
<dbReference type="InterPro" id="IPR024409">
    <property type="entry name" value="DUF3833"/>
</dbReference>
<evidence type="ECO:0000256" key="1">
    <source>
        <dbReference type="SAM" id="Phobius"/>
    </source>
</evidence>
<gene>
    <name evidence="2" type="ORF">IPL58_10555</name>
</gene>
<evidence type="ECO:0000313" key="3">
    <source>
        <dbReference type="Proteomes" id="UP000886689"/>
    </source>
</evidence>
<keyword evidence="1" id="KW-1133">Transmembrane helix</keyword>
<proteinExistence type="predicted"/>
<dbReference type="Pfam" id="PF12915">
    <property type="entry name" value="DUF3833"/>
    <property type="match status" value="1"/>
</dbReference>
<protein>
    <submittedName>
        <fullName evidence="2">DUF3833 domain-containing protein</fullName>
    </submittedName>
</protein>
<dbReference type="Proteomes" id="UP000886689">
    <property type="component" value="Unassembled WGS sequence"/>
</dbReference>
<dbReference type="AlphaFoldDB" id="A0A9D7PSA3"/>
<feature type="transmembrane region" description="Helical" evidence="1">
    <location>
        <begin position="27"/>
        <end position="46"/>
    </location>
</feature>
<evidence type="ECO:0000313" key="2">
    <source>
        <dbReference type="EMBL" id="MBK8524502.1"/>
    </source>
</evidence>
<organism evidence="2 3">
    <name type="scientific">Candidatus Proximibacter danicus</name>
    <dbReference type="NCBI Taxonomy" id="2954365"/>
    <lineage>
        <taxon>Bacteria</taxon>
        <taxon>Pseudomonadati</taxon>
        <taxon>Pseudomonadota</taxon>
        <taxon>Betaproteobacteria</taxon>
        <taxon>Candidatus Proximibacter</taxon>
    </lineage>
</organism>
<dbReference type="EMBL" id="JADJUC010000010">
    <property type="protein sequence ID" value="MBK8524502.1"/>
    <property type="molecule type" value="Genomic_DNA"/>
</dbReference>
<keyword evidence="1" id="KW-0472">Membrane</keyword>
<accession>A0A9D7PSA3</accession>
<keyword evidence="1" id="KW-0812">Transmembrane</keyword>
<sequence length="198" mass="21820">MALAANPGGAVVNGEKILNAAGRQGRWGALLVFLTLGLAGCAGIPVETYRAEKPVLDLKTYFNGTIDAWGMFQDRSGEVVKRFTVVIDASWQGDVGTLDERFSWSDGTASRRVWTITKGGDGRYVGRADDVVGEALGEAAGNALRWRYVLALPVDGRTINVDFDDWMFLIDDKVMLNRSQMRKWGFHLGEVTLSFTRR</sequence>